<keyword evidence="2" id="KW-1185">Reference proteome</keyword>
<name>A0A4Q9PRW8_9APHY</name>
<reference evidence="1 2" key="1">
    <citation type="submission" date="2019-01" db="EMBL/GenBank/DDBJ databases">
        <title>Draft genome sequences of three monokaryotic isolates of the white-rot basidiomycete fungus Dichomitus squalens.</title>
        <authorList>
            <consortium name="DOE Joint Genome Institute"/>
            <person name="Lopez S.C."/>
            <person name="Andreopoulos B."/>
            <person name="Pangilinan J."/>
            <person name="Lipzen A."/>
            <person name="Riley R."/>
            <person name="Ahrendt S."/>
            <person name="Ng V."/>
            <person name="Barry K."/>
            <person name="Daum C."/>
            <person name="Grigoriev I.V."/>
            <person name="Hilden K.S."/>
            <person name="Makela M.R."/>
            <person name="de Vries R.P."/>
        </authorList>
    </citation>
    <scope>NUCLEOTIDE SEQUENCE [LARGE SCALE GENOMIC DNA]</scope>
    <source>
        <strain evidence="1 2">CBS 464.89</strain>
    </source>
</reference>
<organism evidence="1 2">
    <name type="scientific">Dichomitus squalens</name>
    <dbReference type="NCBI Taxonomy" id="114155"/>
    <lineage>
        <taxon>Eukaryota</taxon>
        <taxon>Fungi</taxon>
        <taxon>Dikarya</taxon>
        <taxon>Basidiomycota</taxon>
        <taxon>Agaricomycotina</taxon>
        <taxon>Agaricomycetes</taxon>
        <taxon>Polyporales</taxon>
        <taxon>Polyporaceae</taxon>
        <taxon>Dichomitus</taxon>
    </lineage>
</organism>
<protein>
    <submittedName>
        <fullName evidence="1">Uncharacterized protein</fullName>
    </submittedName>
</protein>
<evidence type="ECO:0000313" key="1">
    <source>
        <dbReference type="EMBL" id="TBU57034.1"/>
    </source>
</evidence>
<dbReference type="EMBL" id="ML145142">
    <property type="protein sequence ID" value="TBU57034.1"/>
    <property type="molecule type" value="Genomic_DNA"/>
</dbReference>
<accession>A0A4Q9PRW8</accession>
<dbReference type="Proteomes" id="UP000292082">
    <property type="component" value="Unassembled WGS sequence"/>
</dbReference>
<evidence type="ECO:0000313" key="2">
    <source>
        <dbReference type="Proteomes" id="UP000292082"/>
    </source>
</evidence>
<gene>
    <name evidence="1" type="ORF">BD310DRAFT_930196</name>
</gene>
<proteinExistence type="predicted"/>
<sequence>MEIPGGLTGSRWRMSRRAYGAEEVHDLQSTHLVCSSLLLNSDHMAPNALQDHRDYGGADYSQSHGVWCSPTRTLSWPKRAATRAHPMVDVIVAGHSAF</sequence>
<dbReference type="AlphaFoldDB" id="A0A4Q9PRW8"/>